<evidence type="ECO:0000259" key="1">
    <source>
        <dbReference type="Pfam" id="PF23212"/>
    </source>
</evidence>
<protein>
    <submittedName>
        <fullName evidence="2">Unannotated protein</fullName>
    </submittedName>
</protein>
<evidence type="ECO:0000313" key="2">
    <source>
        <dbReference type="EMBL" id="CAB4866673.1"/>
    </source>
</evidence>
<dbReference type="EMBL" id="CAFBLQ010000040">
    <property type="protein sequence ID" value="CAB4866673.1"/>
    <property type="molecule type" value="Genomic_DNA"/>
</dbReference>
<proteinExistence type="predicted"/>
<accession>A0A6J7DHH9</accession>
<name>A0A6J7DHH9_9ZZZZ</name>
<dbReference type="AlphaFoldDB" id="A0A6J7DHH9"/>
<dbReference type="InterPro" id="IPR055492">
    <property type="entry name" value="DUF7064"/>
</dbReference>
<dbReference type="Pfam" id="PF23212">
    <property type="entry name" value="DUF7064"/>
    <property type="match status" value="1"/>
</dbReference>
<reference evidence="2" key="1">
    <citation type="submission" date="2020-05" db="EMBL/GenBank/DDBJ databases">
        <authorList>
            <person name="Chiriac C."/>
            <person name="Salcher M."/>
            <person name="Ghai R."/>
            <person name="Kavagutti S V."/>
        </authorList>
    </citation>
    <scope>NUCLEOTIDE SEQUENCE</scope>
</reference>
<gene>
    <name evidence="2" type="ORF">UFOPK3423_00518</name>
</gene>
<feature type="domain" description="DUF7064" evidence="1">
    <location>
        <begin position="206"/>
        <end position="312"/>
    </location>
</feature>
<organism evidence="2">
    <name type="scientific">freshwater metagenome</name>
    <dbReference type="NCBI Taxonomy" id="449393"/>
    <lineage>
        <taxon>unclassified sequences</taxon>
        <taxon>metagenomes</taxon>
        <taxon>ecological metagenomes</taxon>
    </lineage>
</organism>
<sequence length="333" mass="38691">MLEPVPARDAYLHEPVYGDPTWLETNWFPFIVPERNMRGYVYACFRSNLKVAMSTIVIWSAEEVLTVLGTDYWDQRMHLPFPNGNLDDYRLNNGLHVKMTAPHERWEITYDGFKDMRLEMEVTAMMPPVTSHMTRLPDGGDFSQFHAVDPSLAAASGHIDQTMMMRGELRLRGETIPIAFPSNRDHSWSPRPEYGHGFGYFDEGFFGEEFSFHVQTRSRHLDESPVSNGYLLENGEVILLKAGIGRYEMDGWFTRKLVYELEDERGRHHRIEGTPTSQFLLPTWPNQFNIVGLTRWTYEGESAFGEYKWHWEASEMQARGGLTPSDPELWKNR</sequence>